<keyword evidence="2" id="KW-1185">Reference proteome</keyword>
<organism evidence="1 2">
    <name type="scientific">Loxostege sticticalis</name>
    <name type="common">Beet webworm moth</name>
    <dbReference type="NCBI Taxonomy" id="481309"/>
    <lineage>
        <taxon>Eukaryota</taxon>
        <taxon>Metazoa</taxon>
        <taxon>Ecdysozoa</taxon>
        <taxon>Arthropoda</taxon>
        <taxon>Hexapoda</taxon>
        <taxon>Insecta</taxon>
        <taxon>Pterygota</taxon>
        <taxon>Neoptera</taxon>
        <taxon>Endopterygota</taxon>
        <taxon>Lepidoptera</taxon>
        <taxon>Glossata</taxon>
        <taxon>Ditrysia</taxon>
        <taxon>Pyraloidea</taxon>
        <taxon>Crambidae</taxon>
        <taxon>Pyraustinae</taxon>
        <taxon>Loxostege</taxon>
    </lineage>
</organism>
<dbReference type="Proteomes" id="UP001549920">
    <property type="component" value="Unassembled WGS sequence"/>
</dbReference>
<name>A0ABR3HRX8_LOXSC</name>
<dbReference type="InterPro" id="IPR036397">
    <property type="entry name" value="RNaseH_sf"/>
</dbReference>
<evidence type="ECO:0000313" key="2">
    <source>
        <dbReference type="Proteomes" id="UP001549920"/>
    </source>
</evidence>
<sequence length="226" mass="25900">MWTDDTAHASTKVPEGKGERLIICHAGNTKGFIPNCLLAFKSKKANEYHEEMNIILTNLMDNAKYHSRQVNKAPTTQNNKATLVEWLNNNNVVADMTMVEEKILKLVKEHKPLAPTYYLDEIAKTRGHQVLRLPPYHCQYNAIELIWAQIKGYAALNNTTPPFTVNKIMTYFCLMFTSVTYTKTTILKDWERYIEIDRLKDQLIIHVGDDDSSSDSDNVDDSSETE</sequence>
<proteinExistence type="predicted"/>
<evidence type="ECO:0000313" key="1">
    <source>
        <dbReference type="EMBL" id="KAL0879287.1"/>
    </source>
</evidence>
<evidence type="ECO:0008006" key="3">
    <source>
        <dbReference type="Google" id="ProtNLM"/>
    </source>
</evidence>
<accession>A0ABR3HRX8</accession>
<dbReference type="PANTHER" id="PTHR33939">
    <property type="entry name" value="PROTEIN CBG22215"/>
    <property type="match status" value="1"/>
</dbReference>
<dbReference type="Gene3D" id="3.30.420.10">
    <property type="entry name" value="Ribonuclease H-like superfamily/Ribonuclease H"/>
    <property type="match status" value="1"/>
</dbReference>
<protein>
    <recommendedName>
        <fullName evidence="3">Transposase</fullName>
    </recommendedName>
</protein>
<comment type="caution">
    <text evidence="1">The sequence shown here is derived from an EMBL/GenBank/DDBJ whole genome shotgun (WGS) entry which is preliminary data.</text>
</comment>
<dbReference type="EMBL" id="JBEUOH010000014">
    <property type="protein sequence ID" value="KAL0879287.1"/>
    <property type="molecule type" value="Genomic_DNA"/>
</dbReference>
<dbReference type="PANTHER" id="PTHR33939:SF1">
    <property type="entry name" value="DUF4371 DOMAIN-CONTAINING PROTEIN"/>
    <property type="match status" value="1"/>
</dbReference>
<gene>
    <name evidence="1" type="ORF">ABMA27_003066</name>
</gene>
<reference evidence="1 2" key="1">
    <citation type="submission" date="2024-06" db="EMBL/GenBank/DDBJ databases">
        <title>A chromosome-level genome assembly of beet webworm, Loxostege sticticalis.</title>
        <authorList>
            <person name="Zhang Y."/>
        </authorList>
    </citation>
    <scope>NUCLEOTIDE SEQUENCE [LARGE SCALE GENOMIC DNA]</scope>
    <source>
        <strain evidence="1">AQ026</strain>
        <tissue evidence="1">Whole body</tissue>
    </source>
</reference>